<evidence type="ECO:0000256" key="1">
    <source>
        <dbReference type="SAM" id="MobiDB-lite"/>
    </source>
</evidence>
<evidence type="ECO:0000313" key="2">
    <source>
        <dbReference type="EMBL" id="KKM97637.1"/>
    </source>
</evidence>
<accession>A0A0F9PWR4</accession>
<proteinExistence type="predicted"/>
<dbReference type="AlphaFoldDB" id="A0A0F9PWR4"/>
<sequence>MNQNFNEKRGITDEDIKKYEEDQKDEYSQNKFTNKIRITSGGSFKDFEKMDEAIKYLKVMVLNHGYASMNIVCPELFWPNGKCPQITSSHLQ</sequence>
<gene>
    <name evidence="2" type="ORF">LCGC14_1165950</name>
</gene>
<name>A0A0F9PWR4_9ZZZZ</name>
<organism evidence="2">
    <name type="scientific">marine sediment metagenome</name>
    <dbReference type="NCBI Taxonomy" id="412755"/>
    <lineage>
        <taxon>unclassified sequences</taxon>
        <taxon>metagenomes</taxon>
        <taxon>ecological metagenomes</taxon>
    </lineage>
</organism>
<protein>
    <submittedName>
        <fullName evidence="2">Uncharacterized protein</fullName>
    </submittedName>
</protein>
<dbReference type="EMBL" id="LAZR01005723">
    <property type="protein sequence ID" value="KKM97637.1"/>
    <property type="molecule type" value="Genomic_DNA"/>
</dbReference>
<comment type="caution">
    <text evidence="2">The sequence shown here is derived from an EMBL/GenBank/DDBJ whole genome shotgun (WGS) entry which is preliminary data.</text>
</comment>
<reference evidence="2" key="1">
    <citation type="journal article" date="2015" name="Nature">
        <title>Complex archaea that bridge the gap between prokaryotes and eukaryotes.</title>
        <authorList>
            <person name="Spang A."/>
            <person name="Saw J.H."/>
            <person name="Jorgensen S.L."/>
            <person name="Zaremba-Niedzwiedzka K."/>
            <person name="Martijn J."/>
            <person name="Lind A.E."/>
            <person name="van Eijk R."/>
            <person name="Schleper C."/>
            <person name="Guy L."/>
            <person name="Ettema T.J."/>
        </authorList>
    </citation>
    <scope>NUCLEOTIDE SEQUENCE</scope>
</reference>
<feature type="region of interest" description="Disordered" evidence="1">
    <location>
        <begin position="1"/>
        <end position="27"/>
    </location>
</feature>